<comment type="caution">
    <text evidence="1">The sequence shown here is derived from an EMBL/GenBank/DDBJ whole genome shotgun (WGS) entry which is preliminary data.</text>
</comment>
<keyword evidence="2" id="KW-1185">Reference proteome</keyword>
<proteinExistence type="predicted"/>
<reference evidence="2" key="1">
    <citation type="journal article" date="2019" name="Int. J. Syst. Evol. Microbiol.">
        <title>The Global Catalogue of Microorganisms (GCM) 10K type strain sequencing project: providing services to taxonomists for standard genome sequencing and annotation.</title>
        <authorList>
            <consortium name="The Broad Institute Genomics Platform"/>
            <consortium name="The Broad Institute Genome Sequencing Center for Infectious Disease"/>
            <person name="Wu L."/>
            <person name="Ma J."/>
        </authorList>
    </citation>
    <scope>NUCLEOTIDE SEQUENCE [LARGE SCALE GENOMIC DNA]</scope>
    <source>
        <strain evidence="2">CCUG 53903</strain>
    </source>
</reference>
<organism evidence="1 2">
    <name type="scientific">Nonomuraea insulae</name>
    <dbReference type="NCBI Taxonomy" id="1616787"/>
    <lineage>
        <taxon>Bacteria</taxon>
        <taxon>Bacillati</taxon>
        <taxon>Actinomycetota</taxon>
        <taxon>Actinomycetes</taxon>
        <taxon>Streptosporangiales</taxon>
        <taxon>Streptosporangiaceae</taxon>
        <taxon>Nonomuraea</taxon>
    </lineage>
</organism>
<dbReference type="EMBL" id="JBHSPA010000096">
    <property type="protein sequence ID" value="MFC5833708.1"/>
    <property type="molecule type" value="Genomic_DNA"/>
</dbReference>
<gene>
    <name evidence="1" type="ORF">ACFPZ3_58545</name>
</gene>
<evidence type="ECO:0000313" key="2">
    <source>
        <dbReference type="Proteomes" id="UP001596058"/>
    </source>
</evidence>
<sequence length="104" mass="11554">MDVEAEILDLRLRMQALEKSVRSDGEPSATVGSLAPDLIAVGGVHREMADDLEALGVEITGLRWQAKEYYTNGHSQVLKRLDDLHIGFHNIESKLDQLLKKDTA</sequence>
<evidence type="ECO:0000313" key="1">
    <source>
        <dbReference type="EMBL" id="MFC5833708.1"/>
    </source>
</evidence>
<dbReference type="RefSeq" id="WP_379523130.1">
    <property type="nucleotide sequence ID" value="NZ_JBHSPA010000096.1"/>
</dbReference>
<protein>
    <submittedName>
        <fullName evidence="1">Uncharacterized protein</fullName>
    </submittedName>
</protein>
<name>A0ABW1D944_9ACTN</name>
<accession>A0ABW1D944</accession>
<dbReference type="Proteomes" id="UP001596058">
    <property type="component" value="Unassembled WGS sequence"/>
</dbReference>